<proteinExistence type="predicted"/>
<dbReference type="SMART" id="SM00044">
    <property type="entry name" value="CYCc"/>
    <property type="match status" value="1"/>
</dbReference>
<dbReference type="SUPFAM" id="SSF55073">
    <property type="entry name" value="Nucleotide cyclase"/>
    <property type="match status" value="1"/>
</dbReference>
<dbReference type="InterPro" id="IPR029787">
    <property type="entry name" value="Nucleotide_cyclase"/>
</dbReference>
<organism evidence="2 3">
    <name type="scientific">Leptospira ryugenii</name>
    <dbReference type="NCBI Taxonomy" id="1917863"/>
    <lineage>
        <taxon>Bacteria</taxon>
        <taxon>Pseudomonadati</taxon>
        <taxon>Spirochaetota</taxon>
        <taxon>Spirochaetia</taxon>
        <taxon>Leptospirales</taxon>
        <taxon>Leptospiraceae</taxon>
        <taxon>Leptospira</taxon>
    </lineage>
</organism>
<dbReference type="GO" id="GO:0006171">
    <property type="term" value="P:cAMP biosynthetic process"/>
    <property type="evidence" value="ECO:0007669"/>
    <property type="project" value="TreeGrafter"/>
</dbReference>
<evidence type="ECO:0000259" key="1">
    <source>
        <dbReference type="PROSITE" id="PS50125"/>
    </source>
</evidence>
<dbReference type="PROSITE" id="PS50125">
    <property type="entry name" value="GUANYLATE_CYCLASE_2"/>
    <property type="match status" value="1"/>
</dbReference>
<dbReference type="OrthoDB" id="9762462at2"/>
<evidence type="ECO:0000313" key="2">
    <source>
        <dbReference type="EMBL" id="GBF50847.1"/>
    </source>
</evidence>
<protein>
    <submittedName>
        <fullName evidence="2">Adenylate/guanylate cyclase catalytic domain protein</fullName>
    </submittedName>
</protein>
<name>A0A2P2E1S6_9LEPT</name>
<dbReference type="PANTHER" id="PTHR43081">
    <property type="entry name" value="ADENYLATE CYCLASE, TERMINAL-DIFFERENTIATION SPECIFIC-RELATED"/>
    <property type="match status" value="1"/>
</dbReference>
<sequence>MVKEFLDWFLKFASDCESGVDLIHAYMNYLNEIGFLITRGNFGTRTLHPQVETMAYLWVPKGKEPLLYTQPDPLFFSTTVFPYENGSVKVSKFKVGSLASNQFTTSPIQYVLSTKNTYYFSFLDHNGVDYPYPILKELADSTPTAYFAVPVVQAGNSYAFLSLVTEKPFGFTKEEKDFLSASLSVLSLKMMTFLQYDLTKTLLGIYLGKTTGERVSSGKIHRGNLEEITSVIWFSDIRNYSGISELLSPQEIVDLLNTYFGLVIPVIEEMGGEVLKLLGDGILAVFPYQTKNQKRVGYQALIAVRKVFRNLMLLNRKRATENKIPIEHGVGLHLGTIRYGNIGSEDRLDFTVIGEAVNLASRIAGMCGQLKKAVLSSERFAEQIGVSWEDLGEHKLKGIQKDQRIYAIPEVEVEREWQNTVKGN</sequence>
<accession>A0A2P2E1S6</accession>
<dbReference type="CDD" id="cd07302">
    <property type="entry name" value="CHD"/>
    <property type="match status" value="1"/>
</dbReference>
<dbReference type="RefSeq" id="WP_108976926.1">
    <property type="nucleotide sequence ID" value="NZ_BFBB01000007.1"/>
</dbReference>
<dbReference type="InterPro" id="IPR050697">
    <property type="entry name" value="Adenylyl/Guanylyl_Cyclase_3/4"/>
</dbReference>
<dbReference type="PANTHER" id="PTHR43081:SF11">
    <property type="entry name" value="BLR2264 PROTEIN"/>
    <property type="match status" value="1"/>
</dbReference>
<keyword evidence="3" id="KW-1185">Reference proteome</keyword>
<evidence type="ECO:0000313" key="3">
    <source>
        <dbReference type="Proteomes" id="UP000245133"/>
    </source>
</evidence>
<dbReference type="GO" id="GO:0035556">
    <property type="term" value="P:intracellular signal transduction"/>
    <property type="evidence" value="ECO:0007669"/>
    <property type="project" value="InterPro"/>
</dbReference>
<dbReference type="Pfam" id="PF00211">
    <property type="entry name" value="Guanylate_cyc"/>
    <property type="match status" value="1"/>
</dbReference>
<dbReference type="AlphaFoldDB" id="A0A2P2E1S6"/>
<dbReference type="Proteomes" id="UP000245133">
    <property type="component" value="Unassembled WGS sequence"/>
</dbReference>
<dbReference type="Gene3D" id="3.30.70.1230">
    <property type="entry name" value="Nucleotide cyclase"/>
    <property type="match status" value="1"/>
</dbReference>
<dbReference type="EMBL" id="BFBB01000007">
    <property type="protein sequence ID" value="GBF50847.1"/>
    <property type="molecule type" value="Genomic_DNA"/>
</dbReference>
<dbReference type="GO" id="GO:0004016">
    <property type="term" value="F:adenylate cyclase activity"/>
    <property type="evidence" value="ECO:0007669"/>
    <property type="project" value="UniProtKB-ARBA"/>
</dbReference>
<feature type="domain" description="Guanylate cyclase" evidence="1">
    <location>
        <begin position="231"/>
        <end position="364"/>
    </location>
</feature>
<comment type="caution">
    <text evidence="2">The sequence shown here is derived from an EMBL/GenBank/DDBJ whole genome shotgun (WGS) entry which is preliminary data.</text>
</comment>
<dbReference type="InterPro" id="IPR001054">
    <property type="entry name" value="A/G_cyclase"/>
</dbReference>
<reference evidence="2 3" key="1">
    <citation type="submission" date="2018-02" db="EMBL/GenBank/DDBJ databases">
        <title>Novel Leptospira species isolated from soil and water in Japan.</title>
        <authorList>
            <person name="Nakao R."/>
            <person name="Masuzawa T."/>
        </authorList>
    </citation>
    <scope>NUCLEOTIDE SEQUENCE [LARGE SCALE GENOMIC DNA]</scope>
    <source>
        <strain evidence="2 3">YH101</strain>
    </source>
</reference>
<gene>
    <name evidence="2" type="ORF">LPTSP4_23740</name>
</gene>